<feature type="transmembrane region" description="Helical" evidence="9">
    <location>
        <begin position="69"/>
        <end position="92"/>
    </location>
</feature>
<dbReference type="PRINTS" id="PR01018">
    <property type="entry name" value="PRPRECEPTOR"/>
</dbReference>
<evidence type="ECO:0000256" key="7">
    <source>
        <dbReference type="ARBA" id="ARBA00023224"/>
    </source>
</evidence>
<evidence type="ECO:0000313" key="11">
    <source>
        <dbReference type="EMBL" id="GCB82977.1"/>
    </source>
</evidence>
<dbReference type="InterPro" id="IPR017452">
    <property type="entry name" value="GPCR_Rhodpsn_7TM"/>
</dbReference>
<dbReference type="Pfam" id="PF00001">
    <property type="entry name" value="7tm_1"/>
    <property type="match status" value="1"/>
</dbReference>
<sequence length="349" mass="39218">MEAKAVDNGSFFNSSSLVNFPDTDLLQQYKSFFILLYCSLVAVACVGNIFLIGCIALDKKLHNATNFFIGNLSVADLLMCLTCAPLTLSYALELRGWLFGKFMCHFVSLMQSATVYVSVLSLTAIAVDRYIVVAYPIHQRITFYWFGLIIAAIWVVSLALACPATIQTRYQELNVVDFKACGESWPSLEAQRLAYSCVILLLSYMLPLCAVTISYCAITAHLKKRNSVGRNHGKWSKDKRKTFVLLVISVVVFAICWLPLQILNLIIDVDIDLSILNYRYIKVLHLSCHWVAMSSSCYNPFIYASLHQKFHLHLEGYVRHRKRNSSFLSSVSSPLHVPAAEMGNQPCSP</sequence>
<dbReference type="GO" id="GO:0043005">
    <property type="term" value="C:neuron projection"/>
    <property type="evidence" value="ECO:0007669"/>
    <property type="project" value="TreeGrafter"/>
</dbReference>
<evidence type="ECO:0000256" key="9">
    <source>
        <dbReference type="SAM" id="Phobius"/>
    </source>
</evidence>
<evidence type="ECO:0000256" key="3">
    <source>
        <dbReference type="ARBA" id="ARBA00022989"/>
    </source>
</evidence>
<evidence type="ECO:0000256" key="6">
    <source>
        <dbReference type="ARBA" id="ARBA00023170"/>
    </source>
</evidence>
<dbReference type="InterPro" id="IPR001402">
    <property type="entry name" value="Prolrel_pep_rcpt"/>
</dbReference>
<proteinExistence type="inferred from homology"/>
<evidence type="ECO:0000256" key="5">
    <source>
        <dbReference type="ARBA" id="ARBA00023136"/>
    </source>
</evidence>
<dbReference type="SUPFAM" id="SSF81321">
    <property type="entry name" value="Family A G protein-coupled receptor-like"/>
    <property type="match status" value="1"/>
</dbReference>
<dbReference type="GO" id="GO:0005886">
    <property type="term" value="C:plasma membrane"/>
    <property type="evidence" value="ECO:0007669"/>
    <property type="project" value="TreeGrafter"/>
</dbReference>
<evidence type="ECO:0000313" key="12">
    <source>
        <dbReference type="Proteomes" id="UP000288216"/>
    </source>
</evidence>
<keyword evidence="4 8" id="KW-0297">G-protein coupled receptor</keyword>
<dbReference type="Gene3D" id="1.20.1070.10">
    <property type="entry name" value="Rhodopsin 7-helix transmembrane proteins"/>
    <property type="match status" value="1"/>
</dbReference>
<protein>
    <recommendedName>
        <fullName evidence="10">G-protein coupled receptors family 1 profile domain-containing protein</fullName>
    </recommendedName>
</protein>
<dbReference type="GO" id="GO:0004983">
    <property type="term" value="F:neuropeptide Y receptor activity"/>
    <property type="evidence" value="ECO:0007669"/>
    <property type="project" value="InterPro"/>
</dbReference>
<feature type="transmembrane region" description="Helical" evidence="9">
    <location>
        <begin position="193"/>
        <end position="222"/>
    </location>
</feature>
<keyword evidence="12" id="KW-1185">Reference proteome</keyword>
<keyword evidence="7 8" id="KW-0807">Transducer</keyword>
<dbReference type="GO" id="GO:0042923">
    <property type="term" value="F:neuropeptide binding"/>
    <property type="evidence" value="ECO:0007669"/>
    <property type="project" value="TreeGrafter"/>
</dbReference>
<feature type="transmembrane region" description="Helical" evidence="9">
    <location>
        <begin position="143"/>
        <end position="166"/>
    </location>
</feature>
<comment type="subcellular location">
    <subcellularLocation>
        <location evidence="1">Membrane</location>
        <topology evidence="1">Multi-pass membrane protein</topology>
    </subcellularLocation>
</comment>
<dbReference type="PRINTS" id="PR00237">
    <property type="entry name" value="GPCRRHODOPSN"/>
</dbReference>
<keyword evidence="6 8" id="KW-0675">Receptor</keyword>
<dbReference type="PANTHER" id="PTHR24235">
    <property type="entry name" value="NEUROPEPTIDE Y RECEPTOR"/>
    <property type="match status" value="1"/>
</dbReference>
<keyword evidence="2 8" id="KW-0812">Transmembrane</keyword>
<dbReference type="PANTHER" id="PTHR24235:SF15">
    <property type="entry name" value="PROLACTIN-RELEASING PEPTIDE RECEPTOR-LIKE PROTEIN 4"/>
    <property type="match status" value="1"/>
</dbReference>
<dbReference type="OMA" id="LCPCRRQ"/>
<gene>
    <name evidence="11" type="ORF">scyTo_0023624</name>
</gene>
<keyword evidence="3 9" id="KW-1133">Transmembrane helix</keyword>
<evidence type="ECO:0000256" key="8">
    <source>
        <dbReference type="RuleBase" id="RU000688"/>
    </source>
</evidence>
<comment type="similarity">
    <text evidence="8">Belongs to the G-protein coupled receptor 1 family.</text>
</comment>
<dbReference type="InterPro" id="IPR000276">
    <property type="entry name" value="GPCR_Rhodpsn"/>
</dbReference>
<dbReference type="PROSITE" id="PS00237">
    <property type="entry name" value="G_PROTEIN_RECEP_F1_1"/>
    <property type="match status" value="1"/>
</dbReference>
<evidence type="ECO:0000256" key="4">
    <source>
        <dbReference type="ARBA" id="ARBA00023040"/>
    </source>
</evidence>
<feature type="transmembrane region" description="Helical" evidence="9">
    <location>
        <begin position="112"/>
        <end position="131"/>
    </location>
</feature>
<feature type="domain" description="G-protein coupled receptors family 1 profile" evidence="10">
    <location>
        <begin position="47"/>
        <end position="303"/>
    </location>
</feature>
<evidence type="ECO:0000259" key="10">
    <source>
        <dbReference type="PROSITE" id="PS50262"/>
    </source>
</evidence>
<comment type="caution">
    <text evidence="11">The sequence shown here is derived from an EMBL/GenBank/DDBJ whole genome shotgun (WGS) entry which is preliminary data.</text>
</comment>
<organism evidence="11 12">
    <name type="scientific">Scyliorhinus torazame</name>
    <name type="common">Cloudy catshark</name>
    <name type="synonym">Catulus torazame</name>
    <dbReference type="NCBI Taxonomy" id="75743"/>
    <lineage>
        <taxon>Eukaryota</taxon>
        <taxon>Metazoa</taxon>
        <taxon>Chordata</taxon>
        <taxon>Craniata</taxon>
        <taxon>Vertebrata</taxon>
        <taxon>Chondrichthyes</taxon>
        <taxon>Elasmobranchii</taxon>
        <taxon>Galeomorphii</taxon>
        <taxon>Galeoidea</taxon>
        <taxon>Carcharhiniformes</taxon>
        <taxon>Scyliorhinidae</taxon>
        <taxon>Scyliorhinus</taxon>
    </lineage>
</organism>
<dbReference type="AlphaFoldDB" id="A0A401QCD8"/>
<accession>A0A401QCD8</accession>
<dbReference type="Proteomes" id="UP000288216">
    <property type="component" value="Unassembled WGS sequence"/>
</dbReference>
<dbReference type="EMBL" id="BFAA01031439">
    <property type="protein sequence ID" value="GCB82977.1"/>
    <property type="molecule type" value="Genomic_DNA"/>
</dbReference>
<reference evidence="11 12" key="1">
    <citation type="journal article" date="2018" name="Nat. Ecol. Evol.">
        <title>Shark genomes provide insights into elasmobranch evolution and the origin of vertebrates.</title>
        <authorList>
            <person name="Hara Y"/>
            <person name="Yamaguchi K"/>
            <person name="Onimaru K"/>
            <person name="Kadota M"/>
            <person name="Koyanagi M"/>
            <person name="Keeley SD"/>
            <person name="Tatsumi K"/>
            <person name="Tanaka K"/>
            <person name="Motone F"/>
            <person name="Kageyama Y"/>
            <person name="Nozu R"/>
            <person name="Adachi N"/>
            <person name="Nishimura O"/>
            <person name="Nakagawa R"/>
            <person name="Tanegashima C"/>
            <person name="Kiyatake I"/>
            <person name="Matsumoto R"/>
            <person name="Murakumo K"/>
            <person name="Nishida K"/>
            <person name="Terakita A"/>
            <person name="Kuratani S"/>
            <person name="Sato K"/>
            <person name="Hyodo S Kuraku.S."/>
        </authorList>
    </citation>
    <scope>NUCLEOTIDE SEQUENCE [LARGE SCALE GENOMIC DNA]</scope>
</reference>
<evidence type="ECO:0000256" key="1">
    <source>
        <dbReference type="ARBA" id="ARBA00004141"/>
    </source>
</evidence>
<dbReference type="STRING" id="75743.A0A401QCD8"/>
<dbReference type="PROSITE" id="PS50262">
    <property type="entry name" value="G_PROTEIN_RECEP_F1_2"/>
    <property type="match status" value="1"/>
</dbReference>
<keyword evidence="5 9" id="KW-0472">Membrane</keyword>
<name>A0A401QCD8_SCYTO</name>
<dbReference type="OrthoDB" id="9941925at2759"/>
<feature type="transmembrane region" description="Helical" evidence="9">
    <location>
        <begin position="243"/>
        <end position="267"/>
    </location>
</feature>
<evidence type="ECO:0000256" key="2">
    <source>
        <dbReference type="ARBA" id="ARBA00022692"/>
    </source>
</evidence>
<feature type="transmembrane region" description="Helical" evidence="9">
    <location>
        <begin position="32"/>
        <end position="57"/>
    </location>
</feature>